<comment type="caution">
    <text evidence="4">The sequence shown here is derived from an EMBL/GenBank/DDBJ whole genome shotgun (WGS) entry which is preliminary data.</text>
</comment>
<keyword evidence="3" id="KW-0732">Signal</keyword>
<feature type="disulfide bond" evidence="1">
    <location>
        <begin position="93"/>
        <end position="100"/>
    </location>
</feature>
<accession>A0A1E3K9D0</accession>
<dbReference type="SUPFAM" id="SSF49870">
    <property type="entry name" value="Osmotin, thaumatin-like protein"/>
    <property type="match status" value="1"/>
</dbReference>
<dbReference type="PRINTS" id="PR00347">
    <property type="entry name" value="THAUMATIN"/>
</dbReference>
<dbReference type="InterPro" id="IPR001938">
    <property type="entry name" value="Thaumatin"/>
</dbReference>
<evidence type="ECO:0000313" key="5">
    <source>
        <dbReference type="Proteomes" id="UP000095149"/>
    </source>
</evidence>
<feature type="disulfide bond" evidence="1">
    <location>
        <begin position="147"/>
        <end position="254"/>
    </location>
</feature>
<feature type="disulfide bond" evidence="1">
    <location>
        <begin position="79"/>
        <end position="88"/>
    </location>
</feature>
<feature type="compositionally biased region" description="Polar residues" evidence="2">
    <location>
        <begin position="276"/>
        <end position="294"/>
    </location>
</feature>
<name>A0A1E3K9D0_9TREE</name>
<feature type="disulfide bond" evidence="1">
    <location>
        <begin position="26"/>
        <end position="265"/>
    </location>
</feature>
<dbReference type="PROSITE" id="PS51367">
    <property type="entry name" value="THAUMATIN_2"/>
    <property type="match status" value="1"/>
</dbReference>
<dbReference type="Pfam" id="PF00314">
    <property type="entry name" value="Thaumatin"/>
    <property type="match status" value="1"/>
</dbReference>
<dbReference type="PIRSF" id="PIRSF002703">
    <property type="entry name" value="Thaumatin"/>
    <property type="match status" value="1"/>
</dbReference>
<dbReference type="Gene3D" id="2.60.110.10">
    <property type="entry name" value="Thaumatin"/>
    <property type="match status" value="1"/>
</dbReference>
<evidence type="ECO:0000256" key="1">
    <source>
        <dbReference type="PIRSR" id="PIRSR002703-1"/>
    </source>
</evidence>
<dbReference type="EMBL" id="MEKH01000004">
    <property type="protein sequence ID" value="ODO09453.1"/>
    <property type="molecule type" value="Genomic_DNA"/>
</dbReference>
<feature type="signal peptide" evidence="3">
    <location>
        <begin position="1"/>
        <end position="17"/>
    </location>
</feature>
<dbReference type="OrthoDB" id="2575363at2759"/>
<feature type="compositionally biased region" description="Gly residues" evidence="2">
    <location>
        <begin position="295"/>
        <end position="305"/>
    </location>
</feature>
<feature type="disulfide bond" evidence="1">
    <location>
        <begin position="152"/>
        <end position="235"/>
    </location>
</feature>
<dbReference type="PANTHER" id="PTHR31013">
    <property type="entry name" value="THAUMATIN FAMILY PROTEIN-RELATED"/>
    <property type="match status" value="1"/>
</dbReference>
<dbReference type="InterPro" id="IPR037176">
    <property type="entry name" value="Osmotin/thaumatin-like_sf"/>
</dbReference>
<sequence length="305" mass="32186">MLSHLLLPLLSSTLIFASSITISNKCSSSLYIGVGGQGGSITKTDGSAQDAGWEQQPGEYTFNLPDGWNNGRIWARTGCEKDGDGINCVIGGCKNNAIACDGTEYGTAGATLAEISLNQYMGQDFYDISIVDGYNLPMTITPSDSSCTPPSCGADTDILTQCDPSLVYPKGNDKIYSCNSACGNSIEFQDKTRGVLVNADPLNSPVCCQKNGVAVDHKDCPNTYIPFYKKMKSMCNDAYVYSDDDMYQDAVFGCAFGTDYTVVFCPNGDGAGLNPPESSSAVSQDTAAGDNSGNLQGGGDTSDIW</sequence>
<evidence type="ECO:0000256" key="3">
    <source>
        <dbReference type="SAM" id="SignalP"/>
    </source>
</evidence>
<dbReference type="Proteomes" id="UP000095149">
    <property type="component" value="Unassembled WGS sequence"/>
</dbReference>
<evidence type="ECO:0000313" key="4">
    <source>
        <dbReference type="EMBL" id="ODO09453.1"/>
    </source>
</evidence>
<protein>
    <recommendedName>
        <fullName evidence="6">Thaumatin-like protein 1</fullName>
    </recommendedName>
</protein>
<evidence type="ECO:0000256" key="2">
    <source>
        <dbReference type="SAM" id="MobiDB-lite"/>
    </source>
</evidence>
<feature type="disulfide bond" evidence="1">
    <location>
        <begin position="208"/>
        <end position="220"/>
    </location>
</feature>
<dbReference type="SMART" id="SM00205">
    <property type="entry name" value="THN"/>
    <property type="match status" value="1"/>
</dbReference>
<feature type="region of interest" description="Disordered" evidence="2">
    <location>
        <begin position="275"/>
        <end position="305"/>
    </location>
</feature>
<dbReference type="AlphaFoldDB" id="A0A1E3K9D0"/>
<evidence type="ECO:0008006" key="6">
    <source>
        <dbReference type="Google" id="ProtNLM"/>
    </source>
</evidence>
<feature type="disulfide bond" evidence="1">
    <location>
        <begin position="182"/>
        <end position="207"/>
    </location>
</feature>
<keyword evidence="1" id="KW-1015">Disulfide bond</keyword>
<reference evidence="4 5" key="1">
    <citation type="submission" date="2016-06" db="EMBL/GenBank/DDBJ databases">
        <title>Evolution of pathogenesis and genome organization in the Tremellales.</title>
        <authorList>
            <person name="Cuomo C."/>
            <person name="Litvintseva A."/>
            <person name="Heitman J."/>
            <person name="Chen Y."/>
            <person name="Sun S."/>
            <person name="Springer D."/>
            <person name="Dromer F."/>
            <person name="Young S."/>
            <person name="Zeng Q."/>
            <person name="Chapman S."/>
            <person name="Gujja S."/>
            <person name="Saif S."/>
            <person name="Birren B."/>
        </authorList>
    </citation>
    <scope>NUCLEOTIDE SEQUENCE [LARGE SCALE GENOMIC DNA]</scope>
    <source>
        <strain evidence="4 5">CBS 6273</strain>
    </source>
</reference>
<feature type="chain" id="PRO_5009130851" description="Thaumatin-like protein 1" evidence="3">
    <location>
        <begin position="18"/>
        <end position="305"/>
    </location>
</feature>
<proteinExistence type="predicted"/>
<gene>
    <name evidence="4" type="ORF">I350_03053</name>
</gene>
<feature type="disulfide bond" evidence="1">
    <location>
        <begin position="162"/>
        <end position="178"/>
    </location>
</feature>
<organism evidence="4 5">
    <name type="scientific">Cryptococcus amylolentus CBS 6273</name>
    <dbReference type="NCBI Taxonomy" id="1296118"/>
    <lineage>
        <taxon>Eukaryota</taxon>
        <taxon>Fungi</taxon>
        <taxon>Dikarya</taxon>
        <taxon>Basidiomycota</taxon>
        <taxon>Agaricomycotina</taxon>
        <taxon>Tremellomycetes</taxon>
        <taxon>Tremellales</taxon>
        <taxon>Cryptococcaceae</taxon>
        <taxon>Cryptococcus</taxon>
    </lineage>
</organism>
<dbReference type="PANTHER" id="PTHR31013:SF2">
    <property type="entry name" value="THAUMATIN-LIKE PROTEIN"/>
    <property type="match status" value="1"/>
</dbReference>